<dbReference type="RefSeq" id="WP_200966045.1">
    <property type="nucleotide sequence ID" value="NZ_BMAQ01000006.1"/>
</dbReference>
<evidence type="ECO:0000313" key="2">
    <source>
        <dbReference type="Proteomes" id="UP000654993"/>
    </source>
</evidence>
<keyword evidence="2" id="KW-1185">Reference proteome</keyword>
<proteinExistence type="predicted"/>
<evidence type="ECO:0000313" key="1">
    <source>
        <dbReference type="EMBL" id="GFR37783.1"/>
    </source>
</evidence>
<organism evidence="1 2">
    <name type="scientific">Insulibacter thermoxylanivorax</name>
    <dbReference type="NCBI Taxonomy" id="2749268"/>
    <lineage>
        <taxon>Bacteria</taxon>
        <taxon>Bacillati</taxon>
        <taxon>Bacillota</taxon>
        <taxon>Bacilli</taxon>
        <taxon>Bacillales</taxon>
        <taxon>Paenibacillaceae</taxon>
        <taxon>Insulibacter</taxon>
    </lineage>
</organism>
<accession>A0A916QE70</accession>
<protein>
    <submittedName>
        <fullName evidence="1">Uncharacterized protein</fullName>
    </submittedName>
</protein>
<reference evidence="1" key="2">
    <citation type="journal article" date="2021" name="Data Brief">
        <title>Draft genome sequence data of the facultative, thermophilic, xylanolytic bacterium Paenibacillus sp. strain DA-C8.</title>
        <authorList>
            <person name="Chhe C."/>
            <person name="Uke A."/>
            <person name="Baramee S."/>
            <person name="Ungkulpasvich U."/>
            <person name="Tachaapaikoon C."/>
            <person name="Pason P."/>
            <person name="Waeonukul R."/>
            <person name="Ratanakhanokchai K."/>
            <person name="Kosugi A."/>
        </authorList>
    </citation>
    <scope>NUCLEOTIDE SEQUENCE</scope>
    <source>
        <strain evidence="1">DA-C8</strain>
    </source>
</reference>
<dbReference type="Proteomes" id="UP000654993">
    <property type="component" value="Unassembled WGS sequence"/>
</dbReference>
<name>A0A916QE70_9BACL</name>
<dbReference type="EMBL" id="BMAQ01000006">
    <property type="protein sequence ID" value="GFR37783.1"/>
    <property type="molecule type" value="Genomic_DNA"/>
</dbReference>
<dbReference type="AlphaFoldDB" id="A0A916QE70"/>
<sequence length="164" mass="19434">MPQSFHTMKLIPSQMLQDRLENIQELLTGDLEQYEIVRDRETGEHYLHYVYLHVDLSGSGEGEYYHQLLPLETDDVLAMVLGEQDYTYPDNWLRPYLRNGPEDKYVWFDPEGMEDTAEQERIAGELRRTLQEFKKRGKYDEDSVRQMLDTLDKLLDGERPDDLS</sequence>
<gene>
    <name evidence="1" type="ORF">PRECH8_10790</name>
</gene>
<comment type="caution">
    <text evidence="1">The sequence shown here is derived from an EMBL/GenBank/DDBJ whole genome shotgun (WGS) entry which is preliminary data.</text>
</comment>
<reference evidence="1" key="1">
    <citation type="submission" date="2020-08" db="EMBL/GenBank/DDBJ databases">
        <authorList>
            <person name="Uke A."/>
            <person name="Chhe C."/>
            <person name="Baramee S."/>
            <person name="Kosugi A."/>
        </authorList>
    </citation>
    <scope>NUCLEOTIDE SEQUENCE</scope>
    <source>
        <strain evidence="1">DA-C8</strain>
    </source>
</reference>